<organism evidence="2 3">
    <name type="scientific">Algisphaera agarilytica</name>
    <dbReference type="NCBI Taxonomy" id="1385975"/>
    <lineage>
        <taxon>Bacteria</taxon>
        <taxon>Pseudomonadati</taxon>
        <taxon>Planctomycetota</taxon>
        <taxon>Phycisphaerae</taxon>
        <taxon>Phycisphaerales</taxon>
        <taxon>Phycisphaeraceae</taxon>
        <taxon>Algisphaera</taxon>
    </lineage>
</organism>
<sequence>MADATLGYGRVMDLWTLLTESQDLLHTLLEVVLGAALAVWVVDSVIKKRHADDNFSTPSGQVSGYNGSQSNKPLLKKSLKKKNRKQEAPDEKTPEPYPQADHRYSPDGVWPPQKNKVLVHGP</sequence>
<keyword evidence="3" id="KW-1185">Reference proteome</keyword>
<evidence type="ECO:0000313" key="3">
    <source>
        <dbReference type="Proteomes" id="UP000541810"/>
    </source>
</evidence>
<feature type="region of interest" description="Disordered" evidence="1">
    <location>
        <begin position="51"/>
        <end position="122"/>
    </location>
</feature>
<dbReference type="EMBL" id="JACHGY010000001">
    <property type="protein sequence ID" value="MBB6429191.1"/>
    <property type="molecule type" value="Genomic_DNA"/>
</dbReference>
<feature type="compositionally biased region" description="Basic residues" evidence="1">
    <location>
        <begin position="74"/>
        <end position="84"/>
    </location>
</feature>
<dbReference type="AlphaFoldDB" id="A0A7X0H4M6"/>
<reference evidence="2 3" key="1">
    <citation type="submission" date="2020-08" db="EMBL/GenBank/DDBJ databases">
        <title>Genomic Encyclopedia of Type Strains, Phase IV (KMG-IV): sequencing the most valuable type-strain genomes for metagenomic binning, comparative biology and taxonomic classification.</title>
        <authorList>
            <person name="Goeker M."/>
        </authorList>
    </citation>
    <scope>NUCLEOTIDE SEQUENCE [LARGE SCALE GENOMIC DNA]</scope>
    <source>
        <strain evidence="2 3">DSM 103725</strain>
    </source>
</reference>
<comment type="caution">
    <text evidence="2">The sequence shown here is derived from an EMBL/GenBank/DDBJ whole genome shotgun (WGS) entry which is preliminary data.</text>
</comment>
<feature type="compositionally biased region" description="Basic and acidic residues" evidence="1">
    <location>
        <begin position="85"/>
        <end position="105"/>
    </location>
</feature>
<dbReference type="RefSeq" id="WP_184676777.1">
    <property type="nucleotide sequence ID" value="NZ_JACHGY010000001.1"/>
</dbReference>
<gene>
    <name evidence="2" type="ORF">HNQ40_000997</name>
</gene>
<proteinExistence type="predicted"/>
<feature type="compositionally biased region" description="Polar residues" evidence="1">
    <location>
        <begin position="54"/>
        <end position="67"/>
    </location>
</feature>
<dbReference type="Proteomes" id="UP000541810">
    <property type="component" value="Unassembled WGS sequence"/>
</dbReference>
<accession>A0A7X0H4M6</accession>
<protein>
    <submittedName>
        <fullName evidence="2">Uncharacterized protein</fullName>
    </submittedName>
</protein>
<evidence type="ECO:0000256" key="1">
    <source>
        <dbReference type="SAM" id="MobiDB-lite"/>
    </source>
</evidence>
<evidence type="ECO:0000313" key="2">
    <source>
        <dbReference type="EMBL" id="MBB6429191.1"/>
    </source>
</evidence>
<name>A0A7X0H4M6_9BACT</name>